<dbReference type="GO" id="GO:0003677">
    <property type="term" value="F:DNA binding"/>
    <property type="evidence" value="ECO:0007669"/>
    <property type="project" value="UniProtKB-KW"/>
</dbReference>
<dbReference type="PANTHER" id="PTHR43133">
    <property type="entry name" value="RNA POLYMERASE ECF-TYPE SIGMA FACTO"/>
    <property type="match status" value="1"/>
</dbReference>
<dbReference type="InterPro" id="IPR013325">
    <property type="entry name" value="RNA_pol_sigma_r2"/>
</dbReference>
<evidence type="ECO:0000256" key="5">
    <source>
        <dbReference type="ARBA" id="ARBA00023163"/>
    </source>
</evidence>
<dbReference type="PANTHER" id="PTHR43133:SF8">
    <property type="entry name" value="RNA POLYMERASE SIGMA FACTOR HI_1459-RELATED"/>
    <property type="match status" value="1"/>
</dbReference>
<evidence type="ECO:0000256" key="3">
    <source>
        <dbReference type="ARBA" id="ARBA00023082"/>
    </source>
</evidence>
<dbReference type="InterPro" id="IPR013249">
    <property type="entry name" value="RNA_pol_sigma70_r4_t2"/>
</dbReference>
<dbReference type="Proteomes" id="UP000184485">
    <property type="component" value="Unassembled WGS sequence"/>
</dbReference>
<evidence type="ECO:0000256" key="1">
    <source>
        <dbReference type="ARBA" id="ARBA00010641"/>
    </source>
</evidence>
<dbReference type="InterPro" id="IPR039425">
    <property type="entry name" value="RNA_pol_sigma-70-like"/>
</dbReference>
<dbReference type="AlphaFoldDB" id="A0A1M4XRJ6"/>
<dbReference type="OrthoDB" id="9780326at2"/>
<evidence type="ECO:0000256" key="4">
    <source>
        <dbReference type="ARBA" id="ARBA00023125"/>
    </source>
</evidence>
<accession>A0A1M4XRJ6</accession>
<comment type="similarity">
    <text evidence="1">Belongs to the sigma-70 factor family. ECF subfamily.</text>
</comment>
<dbReference type="Pfam" id="PF08281">
    <property type="entry name" value="Sigma70_r4_2"/>
    <property type="match status" value="1"/>
</dbReference>
<keyword evidence="5" id="KW-0804">Transcription</keyword>
<dbReference type="Gene3D" id="1.10.1740.10">
    <property type="match status" value="1"/>
</dbReference>
<evidence type="ECO:0000256" key="2">
    <source>
        <dbReference type="ARBA" id="ARBA00023015"/>
    </source>
</evidence>
<dbReference type="InterPro" id="IPR036388">
    <property type="entry name" value="WH-like_DNA-bd_sf"/>
</dbReference>
<keyword evidence="4" id="KW-0238">DNA-binding</keyword>
<keyword evidence="9" id="KW-1185">Reference proteome</keyword>
<dbReference type="Gene3D" id="1.10.10.10">
    <property type="entry name" value="Winged helix-like DNA-binding domain superfamily/Winged helix DNA-binding domain"/>
    <property type="match status" value="1"/>
</dbReference>
<reference evidence="8 9" key="1">
    <citation type="submission" date="2016-11" db="EMBL/GenBank/DDBJ databases">
        <authorList>
            <person name="Jaros S."/>
            <person name="Januszkiewicz K."/>
            <person name="Wedrychowicz H."/>
        </authorList>
    </citation>
    <scope>NUCLEOTIDE SEQUENCE [LARGE SCALE GENOMIC DNA]</scope>
    <source>
        <strain evidence="8 9">DSM 19436</strain>
    </source>
</reference>
<dbReference type="InterPro" id="IPR014284">
    <property type="entry name" value="RNA_pol_sigma-70_dom"/>
</dbReference>
<keyword evidence="3" id="KW-0731">Sigma factor</keyword>
<dbReference type="InterPro" id="IPR007627">
    <property type="entry name" value="RNA_pol_sigma70_r2"/>
</dbReference>
<dbReference type="InterPro" id="IPR013324">
    <property type="entry name" value="RNA_pol_sigma_r3/r4-like"/>
</dbReference>
<dbReference type="GO" id="GO:0016987">
    <property type="term" value="F:sigma factor activity"/>
    <property type="evidence" value="ECO:0007669"/>
    <property type="project" value="UniProtKB-KW"/>
</dbReference>
<evidence type="ECO:0000313" key="9">
    <source>
        <dbReference type="Proteomes" id="UP000184485"/>
    </source>
</evidence>
<evidence type="ECO:0000313" key="8">
    <source>
        <dbReference type="EMBL" id="SHE96214.1"/>
    </source>
</evidence>
<dbReference type="GO" id="GO:0006352">
    <property type="term" value="P:DNA-templated transcription initiation"/>
    <property type="evidence" value="ECO:0007669"/>
    <property type="project" value="InterPro"/>
</dbReference>
<protein>
    <submittedName>
        <fullName evidence="8">RNA polymerase sigma-70 factor, ECF subfamily</fullName>
    </submittedName>
</protein>
<dbReference type="EMBL" id="FQUP01000001">
    <property type="protein sequence ID" value="SHE96214.1"/>
    <property type="molecule type" value="Genomic_DNA"/>
</dbReference>
<name>A0A1M4XRJ6_9HYPH</name>
<feature type="domain" description="RNA polymerase sigma-70 region 2" evidence="6">
    <location>
        <begin position="81"/>
        <end position="147"/>
    </location>
</feature>
<keyword evidence="2" id="KW-0805">Transcription regulation</keyword>
<proteinExistence type="inferred from homology"/>
<organism evidence="8 9">
    <name type="scientific">Kaistia soli DSM 19436</name>
    <dbReference type="NCBI Taxonomy" id="1122133"/>
    <lineage>
        <taxon>Bacteria</taxon>
        <taxon>Pseudomonadati</taxon>
        <taxon>Pseudomonadota</taxon>
        <taxon>Alphaproteobacteria</taxon>
        <taxon>Hyphomicrobiales</taxon>
        <taxon>Kaistiaceae</taxon>
        <taxon>Kaistia</taxon>
    </lineage>
</organism>
<evidence type="ECO:0000259" key="7">
    <source>
        <dbReference type="Pfam" id="PF08281"/>
    </source>
</evidence>
<sequence length="246" mass="26969">MNREAAFRCETRLPPAIPSGGALRGVAGLAQRQTGLAWATVRIDGVERRPNLGSVSDADDADAELTLRLKAGDERALQALMLRHGGRLRLIARRILARADEAEDIVQDVFLAVWRRADRLDTERGPIGAYLTRAVVNRSIDRARRARFLQFIGLDTAPEGVDDMPGPEVTALARSEVSAVMRDLQTLPPRQRAAILLASSDEHSTVAIADLMNLSVGATEQLLVRARRTLRLRAMARQSNERAGEP</sequence>
<evidence type="ECO:0000259" key="6">
    <source>
        <dbReference type="Pfam" id="PF04542"/>
    </source>
</evidence>
<dbReference type="NCBIfam" id="TIGR02937">
    <property type="entry name" value="sigma70-ECF"/>
    <property type="match status" value="1"/>
</dbReference>
<dbReference type="STRING" id="1122133.SAMN02745157_1325"/>
<dbReference type="SUPFAM" id="SSF88659">
    <property type="entry name" value="Sigma3 and sigma4 domains of RNA polymerase sigma factors"/>
    <property type="match status" value="1"/>
</dbReference>
<feature type="domain" description="RNA polymerase sigma factor 70 region 4 type 2" evidence="7">
    <location>
        <begin position="184"/>
        <end position="230"/>
    </location>
</feature>
<dbReference type="Pfam" id="PF04542">
    <property type="entry name" value="Sigma70_r2"/>
    <property type="match status" value="1"/>
</dbReference>
<gene>
    <name evidence="8" type="ORF">SAMN02745157_1325</name>
</gene>
<dbReference type="SUPFAM" id="SSF88946">
    <property type="entry name" value="Sigma2 domain of RNA polymerase sigma factors"/>
    <property type="match status" value="1"/>
</dbReference>